<dbReference type="AlphaFoldDB" id="A0AAV4WH85"/>
<name>A0AAV4WH85_CAEEX</name>
<reference evidence="1 2" key="1">
    <citation type="submission" date="2021-06" db="EMBL/GenBank/DDBJ databases">
        <title>Caerostris extrusa draft genome.</title>
        <authorList>
            <person name="Kono N."/>
            <person name="Arakawa K."/>
        </authorList>
    </citation>
    <scope>NUCLEOTIDE SEQUENCE [LARGE SCALE GENOMIC DNA]</scope>
</reference>
<organism evidence="1 2">
    <name type="scientific">Caerostris extrusa</name>
    <name type="common">Bark spider</name>
    <name type="synonym">Caerostris bankana</name>
    <dbReference type="NCBI Taxonomy" id="172846"/>
    <lineage>
        <taxon>Eukaryota</taxon>
        <taxon>Metazoa</taxon>
        <taxon>Ecdysozoa</taxon>
        <taxon>Arthropoda</taxon>
        <taxon>Chelicerata</taxon>
        <taxon>Arachnida</taxon>
        <taxon>Araneae</taxon>
        <taxon>Araneomorphae</taxon>
        <taxon>Entelegynae</taxon>
        <taxon>Araneoidea</taxon>
        <taxon>Araneidae</taxon>
        <taxon>Caerostris</taxon>
    </lineage>
</organism>
<protein>
    <submittedName>
        <fullName evidence="1">Uncharacterized protein</fullName>
    </submittedName>
</protein>
<comment type="caution">
    <text evidence="1">The sequence shown here is derived from an EMBL/GenBank/DDBJ whole genome shotgun (WGS) entry which is preliminary data.</text>
</comment>
<keyword evidence="2" id="KW-1185">Reference proteome</keyword>
<evidence type="ECO:0000313" key="1">
    <source>
        <dbReference type="EMBL" id="GIY81410.1"/>
    </source>
</evidence>
<gene>
    <name evidence="1" type="ORF">CEXT_239721</name>
</gene>
<dbReference type="EMBL" id="BPLR01016118">
    <property type="protein sequence ID" value="GIY81410.1"/>
    <property type="molecule type" value="Genomic_DNA"/>
</dbReference>
<proteinExistence type="predicted"/>
<dbReference type="Proteomes" id="UP001054945">
    <property type="component" value="Unassembled WGS sequence"/>
</dbReference>
<accession>A0AAV4WH85</accession>
<evidence type="ECO:0000313" key="2">
    <source>
        <dbReference type="Proteomes" id="UP001054945"/>
    </source>
</evidence>
<sequence>MKGGSILRTCARGRALNNSRRSHVLREPNGSRGAIGYARECPAYVTINVACDLGGNSCSLSQEDPHRFPLLLTRTLISARERKEVVVFFFFHL</sequence>